<dbReference type="AlphaFoldDB" id="A0A1W1CLV5"/>
<accession>A0A1W1CLV5</accession>
<reference evidence="2" key="1">
    <citation type="submission" date="2016-10" db="EMBL/GenBank/DDBJ databases">
        <authorList>
            <person name="de Groot N.N."/>
        </authorList>
    </citation>
    <scope>NUCLEOTIDE SEQUENCE</scope>
</reference>
<feature type="transmembrane region" description="Helical" evidence="1">
    <location>
        <begin position="9"/>
        <end position="28"/>
    </location>
</feature>
<keyword evidence="1" id="KW-1133">Transmembrane helix</keyword>
<protein>
    <submittedName>
        <fullName evidence="2">Uncharacterized protein</fullName>
    </submittedName>
</protein>
<proteinExistence type="predicted"/>
<organism evidence="2">
    <name type="scientific">hydrothermal vent metagenome</name>
    <dbReference type="NCBI Taxonomy" id="652676"/>
    <lineage>
        <taxon>unclassified sequences</taxon>
        <taxon>metagenomes</taxon>
        <taxon>ecological metagenomes</taxon>
    </lineage>
</organism>
<feature type="transmembrane region" description="Helical" evidence="1">
    <location>
        <begin position="74"/>
        <end position="94"/>
    </location>
</feature>
<sequence>MYSHYAKNVFVFLLMHPTFYFAIMFMVLSDYNTYAIALFLIKGIDIATKMILLKKVFIDKEVSEELTLALLAPLNKAVAYIGLFVYPPLIYMVFRGGL</sequence>
<evidence type="ECO:0000256" key="1">
    <source>
        <dbReference type="SAM" id="Phobius"/>
    </source>
</evidence>
<gene>
    <name evidence="2" type="ORF">MNB_SM-4-1250</name>
</gene>
<keyword evidence="1" id="KW-0472">Membrane</keyword>
<evidence type="ECO:0000313" key="2">
    <source>
        <dbReference type="EMBL" id="SFV66806.1"/>
    </source>
</evidence>
<dbReference type="EMBL" id="FPHF01000092">
    <property type="protein sequence ID" value="SFV66806.1"/>
    <property type="molecule type" value="Genomic_DNA"/>
</dbReference>
<keyword evidence="1" id="KW-0812">Transmembrane</keyword>
<name>A0A1W1CLV5_9ZZZZ</name>